<name>A0A5N7J135_9CLOT</name>
<sequence length="200" mass="22013">MIAIVDYGVGNLNSVQNALKSLNILSIISSNAEEISKCRSIIVPGVGAFPDAMKNMKETGIDKIIIQAAKEGKPILGICLGMQLFFEESCEIEKCQGLGLLKGNIIKLEGSIKIPHMGWNSLSFENNSPLLRGIEENQYVYFVHSYYAVNCEEGIVNAYSIYEKKIPAIVSKGNIFGMQFHPEKSGDFGMKLLKNFAEVV</sequence>
<dbReference type="UniPathway" id="UPA00031">
    <property type="reaction ID" value="UER00010"/>
</dbReference>
<feature type="active site" description="Nucleophile" evidence="10 11">
    <location>
        <position position="79"/>
    </location>
</feature>
<feature type="domain" description="Glutamine amidotransferase" evidence="12">
    <location>
        <begin position="4"/>
        <end position="197"/>
    </location>
</feature>
<dbReference type="NCBIfam" id="TIGR01855">
    <property type="entry name" value="IMP_synth_hisH"/>
    <property type="match status" value="1"/>
</dbReference>
<comment type="subunit">
    <text evidence="2 10">Heterodimer of HisH and HisF.</text>
</comment>
<dbReference type="PROSITE" id="PS51273">
    <property type="entry name" value="GATASE_TYPE_1"/>
    <property type="match status" value="1"/>
</dbReference>
<evidence type="ECO:0000259" key="12">
    <source>
        <dbReference type="Pfam" id="PF00117"/>
    </source>
</evidence>
<dbReference type="EC" id="3.5.1.2" evidence="10"/>
<dbReference type="RefSeq" id="WP_152752210.1">
    <property type="nucleotide sequence ID" value="NZ_SPSE01000027.1"/>
</dbReference>
<keyword evidence="4 10" id="KW-0378">Hydrolase</keyword>
<evidence type="ECO:0000256" key="10">
    <source>
        <dbReference type="HAMAP-Rule" id="MF_00278"/>
    </source>
</evidence>
<evidence type="ECO:0000256" key="5">
    <source>
        <dbReference type="ARBA" id="ARBA00022962"/>
    </source>
</evidence>
<dbReference type="InterPro" id="IPR017926">
    <property type="entry name" value="GATASE"/>
</dbReference>
<comment type="pathway">
    <text evidence="1 10">Amino-acid biosynthesis; L-histidine biosynthesis; L-histidine from 5-phospho-alpha-D-ribose 1-diphosphate: step 5/9.</text>
</comment>
<dbReference type="GO" id="GO:0016829">
    <property type="term" value="F:lyase activity"/>
    <property type="evidence" value="ECO:0007669"/>
    <property type="project" value="UniProtKB-KW"/>
</dbReference>
<dbReference type="GO" id="GO:0000107">
    <property type="term" value="F:imidazoleglycerol-phosphate synthase activity"/>
    <property type="evidence" value="ECO:0007669"/>
    <property type="project" value="UniProtKB-UniRule"/>
</dbReference>
<comment type="catalytic activity">
    <reaction evidence="9 10">
        <text>L-glutamine + H2O = L-glutamate + NH4(+)</text>
        <dbReference type="Rhea" id="RHEA:15889"/>
        <dbReference type="ChEBI" id="CHEBI:15377"/>
        <dbReference type="ChEBI" id="CHEBI:28938"/>
        <dbReference type="ChEBI" id="CHEBI:29985"/>
        <dbReference type="ChEBI" id="CHEBI:58359"/>
        <dbReference type="EC" id="3.5.1.2"/>
    </reaction>
</comment>
<keyword evidence="7 10" id="KW-0456">Lyase</keyword>
<evidence type="ECO:0000256" key="4">
    <source>
        <dbReference type="ARBA" id="ARBA00022801"/>
    </source>
</evidence>
<evidence type="ECO:0000256" key="9">
    <source>
        <dbReference type="ARBA" id="ARBA00049534"/>
    </source>
</evidence>
<comment type="caution">
    <text evidence="13">The sequence shown here is derived from an EMBL/GenBank/DDBJ whole genome shotgun (WGS) entry which is preliminary data.</text>
</comment>
<protein>
    <recommendedName>
        <fullName evidence="10">Imidazole glycerol phosphate synthase subunit HisH</fullName>
        <ecNumber evidence="10">4.3.2.10</ecNumber>
    </recommendedName>
    <alternativeName>
        <fullName evidence="10">IGP synthase glutaminase subunit</fullName>
        <ecNumber evidence="10">3.5.1.2</ecNumber>
    </alternativeName>
    <alternativeName>
        <fullName evidence="10">IGP synthase subunit HisH</fullName>
    </alternativeName>
    <alternativeName>
        <fullName evidence="10">ImGP synthase subunit HisH</fullName>
        <shortName evidence="10">IGPS subunit HisH</shortName>
    </alternativeName>
</protein>
<dbReference type="EMBL" id="SPSF01000026">
    <property type="protein sequence ID" value="MPQ62447.1"/>
    <property type="molecule type" value="Genomic_DNA"/>
</dbReference>
<dbReference type="GO" id="GO:0005737">
    <property type="term" value="C:cytoplasm"/>
    <property type="evidence" value="ECO:0007669"/>
    <property type="project" value="UniProtKB-SubCell"/>
</dbReference>
<dbReference type="PIRSF" id="PIRSF000495">
    <property type="entry name" value="Amidotransf_hisH"/>
    <property type="match status" value="1"/>
</dbReference>
<dbReference type="SUPFAM" id="SSF52317">
    <property type="entry name" value="Class I glutamine amidotransferase-like"/>
    <property type="match status" value="1"/>
</dbReference>
<dbReference type="EC" id="4.3.2.10" evidence="10"/>
<evidence type="ECO:0000256" key="11">
    <source>
        <dbReference type="PIRSR" id="PIRSR000495-1"/>
    </source>
</evidence>
<comment type="catalytic activity">
    <reaction evidence="8 10">
        <text>5-[(5-phospho-1-deoxy-D-ribulos-1-ylimino)methylamino]-1-(5-phospho-beta-D-ribosyl)imidazole-4-carboxamide + L-glutamine = D-erythro-1-(imidazol-4-yl)glycerol 3-phosphate + 5-amino-1-(5-phospho-beta-D-ribosyl)imidazole-4-carboxamide + L-glutamate + H(+)</text>
        <dbReference type="Rhea" id="RHEA:24793"/>
        <dbReference type="ChEBI" id="CHEBI:15378"/>
        <dbReference type="ChEBI" id="CHEBI:29985"/>
        <dbReference type="ChEBI" id="CHEBI:58278"/>
        <dbReference type="ChEBI" id="CHEBI:58359"/>
        <dbReference type="ChEBI" id="CHEBI:58475"/>
        <dbReference type="ChEBI" id="CHEBI:58525"/>
        <dbReference type="EC" id="4.3.2.10"/>
    </reaction>
</comment>
<dbReference type="Gene3D" id="3.40.50.880">
    <property type="match status" value="1"/>
</dbReference>
<evidence type="ECO:0000313" key="13">
    <source>
        <dbReference type="EMBL" id="MPQ62447.1"/>
    </source>
</evidence>
<proteinExistence type="inferred from homology"/>
<dbReference type="Proteomes" id="UP000342249">
    <property type="component" value="Unassembled WGS sequence"/>
</dbReference>
<dbReference type="InterPro" id="IPR029062">
    <property type="entry name" value="Class_I_gatase-like"/>
</dbReference>
<evidence type="ECO:0000256" key="6">
    <source>
        <dbReference type="ARBA" id="ARBA00023102"/>
    </source>
</evidence>
<comment type="function">
    <text evidence="10">IGPS catalyzes the conversion of PRFAR and glutamine to IGP, AICAR and glutamate. The HisH subunit catalyzes the hydrolysis of glutamine to glutamate and ammonia as part of the synthesis of IGP and AICAR. The resulting ammonia molecule is channeled to the active site of HisF.</text>
</comment>
<evidence type="ECO:0000256" key="3">
    <source>
        <dbReference type="ARBA" id="ARBA00022605"/>
    </source>
</evidence>
<dbReference type="Pfam" id="PF00117">
    <property type="entry name" value="GATase"/>
    <property type="match status" value="1"/>
</dbReference>
<feature type="active site" evidence="10 11">
    <location>
        <position position="183"/>
    </location>
</feature>
<dbReference type="AlphaFoldDB" id="A0A5N7J135"/>
<feature type="active site" evidence="10 11">
    <location>
        <position position="181"/>
    </location>
</feature>
<comment type="subcellular location">
    <subcellularLocation>
        <location evidence="10">Cytoplasm</location>
    </subcellularLocation>
</comment>
<keyword evidence="10" id="KW-0963">Cytoplasm</keyword>
<evidence type="ECO:0000256" key="1">
    <source>
        <dbReference type="ARBA" id="ARBA00005091"/>
    </source>
</evidence>
<dbReference type="PANTHER" id="PTHR42701:SF1">
    <property type="entry name" value="IMIDAZOLE GLYCEROL PHOSPHATE SYNTHASE SUBUNIT HISH"/>
    <property type="match status" value="1"/>
</dbReference>
<keyword evidence="6 10" id="KW-0368">Histidine biosynthesis</keyword>
<dbReference type="GO" id="GO:0004359">
    <property type="term" value="F:glutaminase activity"/>
    <property type="evidence" value="ECO:0007669"/>
    <property type="project" value="UniProtKB-EC"/>
</dbReference>
<dbReference type="PANTHER" id="PTHR42701">
    <property type="entry name" value="IMIDAZOLE GLYCEROL PHOSPHATE SYNTHASE SUBUNIT HISH"/>
    <property type="match status" value="1"/>
</dbReference>
<keyword evidence="5 10" id="KW-0315">Glutamine amidotransferase</keyword>
<evidence type="ECO:0000313" key="14">
    <source>
        <dbReference type="Proteomes" id="UP000342249"/>
    </source>
</evidence>
<reference evidence="13" key="1">
    <citation type="journal article" date="2019" name="Lett. Appl. Microbiol.">
        <title>A case of 'blown pack' spoilage of vacuum-packaged pork likely associated with Clostridium estertheticum in Canada.</title>
        <authorList>
            <person name="Zhang P."/>
            <person name="Ward P."/>
            <person name="McMullen L.M."/>
            <person name="Yang X."/>
        </authorList>
    </citation>
    <scope>NUCLEOTIDE SEQUENCE [LARGE SCALE GENOMIC DNA]</scope>
    <source>
        <strain evidence="13">MA19</strain>
    </source>
</reference>
<dbReference type="HAMAP" id="MF_00278">
    <property type="entry name" value="HisH"/>
    <property type="match status" value="1"/>
</dbReference>
<evidence type="ECO:0000256" key="8">
    <source>
        <dbReference type="ARBA" id="ARBA00047838"/>
    </source>
</evidence>
<keyword evidence="3 10" id="KW-0028">Amino-acid biosynthesis</keyword>
<organism evidence="13 14">
    <name type="scientific">Clostridium estertheticum</name>
    <dbReference type="NCBI Taxonomy" id="238834"/>
    <lineage>
        <taxon>Bacteria</taxon>
        <taxon>Bacillati</taxon>
        <taxon>Bacillota</taxon>
        <taxon>Clostridia</taxon>
        <taxon>Eubacteriales</taxon>
        <taxon>Clostridiaceae</taxon>
        <taxon>Clostridium</taxon>
    </lineage>
</organism>
<dbReference type="InterPro" id="IPR010139">
    <property type="entry name" value="Imidazole-glycPsynth_HisH"/>
</dbReference>
<gene>
    <name evidence="10 13" type="primary">hisH</name>
    <name evidence="13" type="ORF">E4V82_10035</name>
</gene>
<accession>A0A5N7J135</accession>
<evidence type="ECO:0000256" key="7">
    <source>
        <dbReference type="ARBA" id="ARBA00023239"/>
    </source>
</evidence>
<evidence type="ECO:0000256" key="2">
    <source>
        <dbReference type="ARBA" id="ARBA00011152"/>
    </source>
</evidence>
<dbReference type="GO" id="GO:0000105">
    <property type="term" value="P:L-histidine biosynthetic process"/>
    <property type="evidence" value="ECO:0007669"/>
    <property type="project" value="UniProtKB-UniRule"/>
</dbReference>
<dbReference type="CDD" id="cd01748">
    <property type="entry name" value="GATase1_IGP_Synthase"/>
    <property type="match status" value="1"/>
</dbReference>